<feature type="compositionally biased region" description="Acidic residues" evidence="1">
    <location>
        <begin position="111"/>
        <end position="132"/>
    </location>
</feature>
<evidence type="ECO:0000313" key="3">
    <source>
        <dbReference type="Proteomes" id="UP000006757"/>
    </source>
</evidence>
<name>K1W8J1_TRIAC</name>
<evidence type="ECO:0000313" key="2">
    <source>
        <dbReference type="EMBL" id="EKD05118.1"/>
    </source>
</evidence>
<sequence length="371" mass="41603">MGLASSSLPNLKAYSKHNLESSDMSSHSGIDFPVLCQYYPHIVDDIILFSNTETHIALRRTCQVVRQYVDALRCRQLHGTSWFFDSVGETIAIEVDAPYDHDSDDHSNDNSDMDSNVDADDGSDEESGDDSDSVSSENSHKKPAFRSELYMWALYDWEDPSVCLPGLEAAPMIFIHNPPPTAMDVLSQRASPTVYVYLYHNFAQAYCPLDNCRRVFIEVDPFKCLCNPAQPIDYRLRAPEVVINLSPFKSIIPIYTRAQNPSPDTEVSTSELPSRIKTPRLTIPTSCCLLNQVLHPGLRFLELREALPILDGETPALLFPKPAAGVKLPDTFKMVIQPYYGMVTSSEKAVELRNAFAEHLGVDDTQVVFEY</sequence>
<dbReference type="EMBL" id="AMBO01000144">
    <property type="protein sequence ID" value="EKD05118.1"/>
    <property type="molecule type" value="Genomic_DNA"/>
</dbReference>
<feature type="region of interest" description="Disordered" evidence="1">
    <location>
        <begin position="98"/>
        <end position="140"/>
    </location>
</feature>
<dbReference type="HOGENOM" id="CLU_903693_0_0_1"/>
<proteinExistence type="predicted"/>
<dbReference type="InParanoid" id="K1W8J1"/>
<comment type="caution">
    <text evidence="2">The sequence shown here is derived from an EMBL/GenBank/DDBJ whole genome shotgun (WGS) entry which is preliminary data.</text>
</comment>
<accession>K1W8J1</accession>
<reference evidence="2 3" key="1">
    <citation type="journal article" date="2012" name="Eukaryot. Cell">
        <title>Genome sequence of the Trichosporon asahii environmental strain CBS 8904.</title>
        <authorList>
            <person name="Yang R.Y."/>
            <person name="Li H.T."/>
            <person name="Zhu H."/>
            <person name="Zhou G.P."/>
            <person name="Wang M."/>
            <person name="Wang L."/>
        </authorList>
    </citation>
    <scope>NUCLEOTIDE SEQUENCE [LARGE SCALE GENOMIC DNA]</scope>
    <source>
        <strain evidence="2 3">CBS 8904</strain>
    </source>
</reference>
<feature type="compositionally biased region" description="Basic and acidic residues" evidence="1">
    <location>
        <begin position="98"/>
        <end position="109"/>
    </location>
</feature>
<gene>
    <name evidence="2" type="ORF">A1Q2_00584</name>
</gene>
<protein>
    <submittedName>
        <fullName evidence="2">Uncharacterized protein</fullName>
    </submittedName>
</protein>
<organism evidence="2 3">
    <name type="scientific">Trichosporon asahii var. asahii (strain CBS 8904)</name>
    <name type="common">Yeast</name>
    <dbReference type="NCBI Taxonomy" id="1220162"/>
    <lineage>
        <taxon>Eukaryota</taxon>
        <taxon>Fungi</taxon>
        <taxon>Dikarya</taxon>
        <taxon>Basidiomycota</taxon>
        <taxon>Agaricomycotina</taxon>
        <taxon>Tremellomycetes</taxon>
        <taxon>Trichosporonales</taxon>
        <taxon>Trichosporonaceae</taxon>
        <taxon>Trichosporon</taxon>
    </lineage>
</organism>
<dbReference type="AlphaFoldDB" id="K1W8J1"/>
<dbReference type="Proteomes" id="UP000006757">
    <property type="component" value="Unassembled WGS sequence"/>
</dbReference>
<keyword evidence="3" id="KW-1185">Reference proteome</keyword>
<evidence type="ECO:0000256" key="1">
    <source>
        <dbReference type="SAM" id="MobiDB-lite"/>
    </source>
</evidence>